<sequence length="236" mass="24903">MHFSALAVVFALTAASTQAKCADVALVLAIDASGSISDADFYVQTAGYYAALNHPEVLASLKAAGTVDLAAVFWADSAFKPQVIGWHRIEQAADARHFAKQLVAETRVVSGSTDIGVGINAALDLFQQPGRCADRAIIDISGDGRASVFARRPNHGALAPSRKRALDLGVVINALAITTEYVGLGDYYAKYVAGGIGSFVIEVDSFETFHLAITRKIARELLSGVVRDGPERQAPG</sequence>
<keyword evidence="1" id="KW-0732">Signal</keyword>
<gene>
    <name evidence="2" type="ORF">EEB11_18530</name>
</gene>
<feature type="signal peptide" evidence="1">
    <location>
        <begin position="1"/>
        <end position="21"/>
    </location>
</feature>
<dbReference type="SUPFAM" id="SSF53300">
    <property type="entry name" value="vWA-like"/>
    <property type="match status" value="1"/>
</dbReference>
<reference evidence="2 3" key="1">
    <citation type="submission" date="2018-11" db="EMBL/GenBank/DDBJ databases">
        <title>Tabrizicola sp. isolated from sediment of alpine lake.</title>
        <authorList>
            <person name="Liu Z."/>
        </authorList>
    </citation>
    <scope>NUCLEOTIDE SEQUENCE [LARGE SCALE GENOMIC DNA]</scope>
    <source>
        <strain evidence="2 3">DRYC-M-16</strain>
    </source>
</reference>
<evidence type="ECO:0000256" key="1">
    <source>
        <dbReference type="SAM" id="SignalP"/>
    </source>
</evidence>
<dbReference type="EMBL" id="RPEM01000024">
    <property type="protein sequence ID" value="TGD41467.1"/>
    <property type="molecule type" value="Genomic_DNA"/>
</dbReference>
<accession>A0ABY2KGV2</accession>
<protein>
    <submittedName>
        <fullName evidence="2">DUF1194 domain-containing protein</fullName>
    </submittedName>
</protein>
<dbReference type="Gene3D" id="3.40.50.410">
    <property type="entry name" value="von Willebrand factor, type A domain"/>
    <property type="match status" value="1"/>
</dbReference>
<dbReference type="Pfam" id="PF06707">
    <property type="entry name" value="DUF1194"/>
    <property type="match status" value="1"/>
</dbReference>
<comment type="caution">
    <text evidence="2">The sequence shown here is derived from an EMBL/GenBank/DDBJ whole genome shotgun (WGS) entry which is preliminary data.</text>
</comment>
<name>A0ABY2KGV2_9RHOB</name>
<dbReference type="Proteomes" id="UP000297741">
    <property type="component" value="Unassembled WGS sequence"/>
</dbReference>
<evidence type="ECO:0000313" key="2">
    <source>
        <dbReference type="EMBL" id="TGD41467.1"/>
    </source>
</evidence>
<feature type="chain" id="PRO_5047193135" evidence="1">
    <location>
        <begin position="22"/>
        <end position="236"/>
    </location>
</feature>
<evidence type="ECO:0000313" key="3">
    <source>
        <dbReference type="Proteomes" id="UP000297741"/>
    </source>
</evidence>
<dbReference type="InterPro" id="IPR010607">
    <property type="entry name" value="DUF1194"/>
</dbReference>
<dbReference type="RefSeq" id="WP_135433941.1">
    <property type="nucleotide sequence ID" value="NZ_RPEM01000024.1"/>
</dbReference>
<dbReference type="InterPro" id="IPR036465">
    <property type="entry name" value="vWFA_dom_sf"/>
</dbReference>
<organism evidence="2 3">
    <name type="scientific">Pseudotabrizicola sediminis</name>
    <dbReference type="NCBI Taxonomy" id="2486418"/>
    <lineage>
        <taxon>Bacteria</taxon>
        <taxon>Pseudomonadati</taxon>
        <taxon>Pseudomonadota</taxon>
        <taxon>Alphaproteobacteria</taxon>
        <taxon>Rhodobacterales</taxon>
        <taxon>Paracoccaceae</taxon>
        <taxon>Pseudotabrizicola</taxon>
    </lineage>
</organism>
<keyword evidence="3" id="KW-1185">Reference proteome</keyword>
<proteinExistence type="predicted"/>